<reference evidence="1" key="1">
    <citation type="submission" date="2022-02" db="EMBL/GenBank/DDBJ databases">
        <title>Plant Genome Project.</title>
        <authorList>
            <person name="Zhang R.-G."/>
        </authorList>
    </citation>
    <scope>NUCLEOTIDE SEQUENCE</scope>
    <source>
        <strain evidence="1">AT1</strain>
    </source>
</reference>
<sequence length="100" mass="10962">MVVCAASSELSDRVSNGLDLISAINGFQSSVAEMRSEPSNARFVGSKVRCMVLYTLLHSTNSKSCESPSNPSCFYFFTDQIESIGFSFLRTFQKGTKSKV</sequence>
<name>A0ACC0PF22_RHOML</name>
<accession>A0ACC0PF22</accession>
<dbReference type="EMBL" id="CM046390">
    <property type="protein sequence ID" value="KAI8563612.1"/>
    <property type="molecule type" value="Genomic_DNA"/>
</dbReference>
<keyword evidence="2" id="KW-1185">Reference proteome</keyword>
<evidence type="ECO:0000313" key="1">
    <source>
        <dbReference type="EMBL" id="KAI8563612.1"/>
    </source>
</evidence>
<proteinExistence type="predicted"/>
<evidence type="ECO:0000313" key="2">
    <source>
        <dbReference type="Proteomes" id="UP001062846"/>
    </source>
</evidence>
<gene>
    <name evidence="1" type="ORF">RHMOL_Rhmol03G0123000</name>
</gene>
<comment type="caution">
    <text evidence="1">The sequence shown here is derived from an EMBL/GenBank/DDBJ whole genome shotgun (WGS) entry which is preliminary data.</text>
</comment>
<dbReference type="Proteomes" id="UP001062846">
    <property type="component" value="Chromosome 3"/>
</dbReference>
<protein>
    <submittedName>
        <fullName evidence="1">Uncharacterized protein</fullName>
    </submittedName>
</protein>
<organism evidence="1 2">
    <name type="scientific">Rhododendron molle</name>
    <name type="common">Chinese azalea</name>
    <name type="synonym">Azalea mollis</name>
    <dbReference type="NCBI Taxonomy" id="49168"/>
    <lineage>
        <taxon>Eukaryota</taxon>
        <taxon>Viridiplantae</taxon>
        <taxon>Streptophyta</taxon>
        <taxon>Embryophyta</taxon>
        <taxon>Tracheophyta</taxon>
        <taxon>Spermatophyta</taxon>
        <taxon>Magnoliopsida</taxon>
        <taxon>eudicotyledons</taxon>
        <taxon>Gunneridae</taxon>
        <taxon>Pentapetalae</taxon>
        <taxon>asterids</taxon>
        <taxon>Ericales</taxon>
        <taxon>Ericaceae</taxon>
        <taxon>Ericoideae</taxon>
        <taxon>Rhodoreae</taxon>
        <taxon>Rhododendron</taxon>
    </lineage>
</organism>